<dbReference type="Proteomes" id="UP000717515">
    <property type="component" value="Unassembled WGS sequence"/>
</dbReference>
<organism evidence="6 7">
    <name type="scientific">Mortierella alpina</name>
    <name type="common">Oleaginous fungus</name>
    <name type="synonym">Mortierella renispora</name>
    <dbReference type="NCBI Taxonomy" id="64518"/>
    <lineage>
        <taxon>Eukaryota</taxon>
        <taxon>Fungi</taxon>
        <taxon>Fungi incertae sedis</taxon>
        <taxon>Mucoromycota</taxon>
        <taxon>Mortierellomycotina</taxon>
        <taxon>Mortierellomycetes</taxon>
        <taxon>Mortierellales</taxon>
        <taxon>Mortierellaceae</taxon>
        <taxon>Mortierella</taxon>
    </lineage>
</organism>
<dbReference type="GO" id="GO:0003899">
    <property type="term" value="F:DNA-directed RNA polymerase activity"/>
    <property type="evidence" value="ECO:0007669"/>
    <property type="project" value="UniProtKB-EC"/>
</dbReference>
<accession>A0A9P8A1W6</accession>
<keyword evidence="4" id="KW-0548">Nucleotidyltransferase</keyword>
<dbReference type="GO" id="GO:0000428">
    <property type="term" value="C:DNA-directed RNA polymerase complex"/>
    <property type="evidence" value="ECO:0007669"/>
    <property type="project" value="UniProtKB-KW"/>
</dbReference>
<dbReference type="SUPFAM" id="SSF64484">
    <property type="entry name" value="beta and beta-prime subunits of DNA dependent RNA-polymerase"/>
    <property type="match status" value="1"/>
</dbReference>
<evidence type="ECO:0000313" key="6">
    <source>
        <dbReference type="EMBL" id="KAG9320966.1"/>
    </source>
</evidence>
<keyword evidence="2" id="KW-0240">DNA-directed RNA polymerase</keyword>
<evidence type="ECO:0000256" key="4">
    <source>
        <dbReference type="ARBA" id="ARBA00022695"/>
    </source>
</evidence>
<evidence type="ECO:0000256" key="1">
    <source>
        <dbReference type="ARBA" id="ARBA00012418"/>
    </source>
</evidence>
<dbReference type="InterPro" id="IPR045867">
    <property type="entry name" value="DNA-dir_RpoC_beta_prime"/>
</dbReference>
<protein>
    <recommendedName>
        <fullName evidence="1">DNA-directed RNA polymerase</fullName>
        <ecNumber evidence="1">2.7.7.6</ecNumber>
    </recommendedName>
</protein>
<name>A0A9P8A1W6_MORAP</name>
<dbReference type="EC" id="2.7.7.6" evidence="1"/>
<proteinExistence type="predicted"/>
<evidence type="ECO:0000256" key="5">
    <source>
        <dbReference type="ARBA" id="ARBA00023163"/>
    </source>
</evidence>
<evidence type="ECO:0000256" key="2">
    <source>
        <dbReference type="ARBA" id="ARBA00022478"/>
    </source>
</evidence>
<dbReference type="AlphaFoldDB" id="A0A9P8A1W6"/>
<evidence type="ECO:0000313" key="7">
    <source>
        <dbReference type="Proteomes" id="UP000717515"/>
    </source>
</evidence>
<sequence>MHGVDNLETVSNNVYDVEKNLGIDAAREVLYDEVLAKTGNIHTAALIADFMTCKGHVSSFKKDNPMLKARGFLSSIAFERPKSDIKGVVRNKIMDNTQSVYSQVITGQLPDVGSGSKLFSLEECVELDWSM</sequence>
<dbReference type="GO" id="GO:0006351">
    <property type="term" value="P:DNA-templated transcription"/>
    <property type="evidence" value="ECO:0007669"/>
    <property type="project" value="InterPro"/>
</dbReference>
<dbReference type="PANTHER" id="PTHR19376:SF32">
    <property type="entry name" value="DNA-DIRECTED RNA POLYMERASE III SUBUNIT RPC1"/>
    <property type="match status" value="1"/>
</dbReference>
<keyword evidence="3" id="KW-0808">Transferase</keyword>
<dbReference type="PANTHER" id="PTHR19376">
    <property type="entry name" value="DNA-DIRECTED RNA POLYMERASE"/>
    <property type="match status" value="1"/>
</dbReference>
<comment type="caution">
    <text evidence="6">The sequence shown here is derived from an EMBL/GenBank/DDBJ whole genome shotgun (WGS) entry which is preliminary data.</text>
</comment>
<keyword evidence="5" id="KW-0804">Transcription</keyword>
<dbReference type="EMBL" id="JAIFTL010000242">
    <property type="protein sequence ID" value="KAG9320966.1"/>
    <property type="molecule type" value="Genomic_DNA"/>
</dbReference>
<gene>
    <name evidence="6" type="ORF">KVV02_001826</name>
</gene>
<evidence type="ECO:0000256" key="3">
    <source>
        <dbReference type="ARBA" id="ARBA00022679"/>
    </source>
</evidence>
<reference evidence="6" key="1">
    <citation type="submission" date="2021-07" db="EMBL/GenBank/DDBJ databases">
        <title>Draft genome of Mortierella alpina, strain LL118, isolated from an aspen leaf litter sample.</title>
        <authorList>
            <person name="Yang S."/>
            <person name="Vinatzer B.A."/>
        </authorList>
    </citation>
    <scope>NUCLEOTIDE SEQUENCE</scope>
    <source>
        <strain evidence="6">LL118</strain>
    </source>
</reference>